<keyword evidence="11" id="KW-1185">Reference proteome</keyword>
<dbReference type="RefSeq" id="WP_188364561.1">
    <property type="nucleotide sequence ID" value="NZ_BAABJF010000017.1"/>
</dbReference>
<gene>
    <name evidence="10" type="primary">pilY1</name>
    <name evidence="10" type="ORF">GCM10011365_09690</name>
</gene>
<reference evidence="10" key="1">
    <citation type="journal article" date="2014" name="Int. J. Syst. Evol. Microbiol.">
        <title>Complete genome sequence of Corynebacterium casei LMG S-19264T (=DSM 44701T), isolated from a smear-ripened cheese.</title>
        <authorList>
            <consortium name="US DOE Joint Genome Institute (JGI-PGF)"/>
            <person name="Walter F."/>
            <person name="Albersmeier A."/>
            <person name="Kalinowski J."/>
            <person name="Ruckert C."/>
        </authorList>
    </citation>
    <scope>NUCLEOTIDE SEQUENCE</scope>
    <source>
        <strain evidence="10">CGMCC 1.12181</strain>
    </source>
</reference>
<dbReference type="Pfam" id="PF05567">
    <property type="entry name" value="T4P_PilY1"/>
    <property type="match status" value="1"/>
</dbReference>
<evidence type="ECO:0000256" key="7">
    <source>
        <dbReference type="SAM" id="MobiDB-lite"/>
    </source>
</evidence>
<dbReference type="InterPro" id="IPR011047">
    <property type="entry name" value="Quinoprotein_ADH-like_sf"/>
</dbReference>
<sequence length="1187" mass="130481">MYNNRIFTFLGIFTVCLLAGTTPAKASLLQLSHDPLFLNQTVPPAIAVTLDDSGSMAWGFMGESGWNDFVTPTENRIYYNPNIKYTPPINADGSQMPNSNPYNAWVDGYPNNMTDTVNLTTKYVPVAEYVYDRWDDDVHIRFKRTGVSNVNQNWIDDNSYKNYHPNWSSAGTRAFYLTKNGSNYTVHYLYGAAELQNFANWYSYYNSRMKLARASISRSFAGFGPSFKIDWQNLHKDTTLNNLDKFENTHRDNFYNWLFKSPASGGTPLRNAFKRAGQLFEKGSSYDSADFNTRLSCQQNFHIAVSDGEWNGGFSNPSNFKHDNQSLSTLPGDTGTTAQPGAKYGAYNGSGEQTIYPYSGDSNSLADVAFHYWANDLMPSLNNNVKRYKKDYKNASGANINFGGNTDEWANDEFVWNPRNNPAYWQHVVTYNVGMGLESSLVLDQMAGGAACVTNSISDPKEAVYQALRDGSCSWPSNKIDDVWHSSINSRGDFFSANDPEELIKALNNVVNDILERLSRGSSSTISSGVITNNTLAYSPGFDSSKWSGNLIAREVNGDGSFGTVKWDAACVLTGGLCAATGTHVTKQMSRNIYTYNDAQGLVAFNTGMPAALKAEMAGHASDLIAQTGVTVNDLIDYVAGDQSNEIAQGGVLRNRSSILADIVHASPSVVRGPNAGYEDGDWPTGTPEQLASANGNGYLEFQIAKQNRHNVLYVGSNSGMLHAFDAEDPTTTQEYWSYIPSKAFDNIHRLANPQFKHWSYVDNTAITRDVYFNKKWRTVLIGGMRYGGQAFYALDVTDGPSTTPKVLWEFTDEDDADMGFSYGQATITRVSSTGEWVALLPNGYNNTQNWTEDPSNPNDIHVSGSGNAVLYVVRLRDGQLLAKLNTGEGSPTNPNGLASAVVVDSIYADKTGATGIGLDQGGDYAYAGDLYGNLWRFDMTSPNYSDWSSSITRLVKANNIKHRPITTRPEVVGIPRSYRSKEKDVMVMFGTGKYIEIPDRSINLPADQYMVGVMDGVTSLNQNLSITSSDFVEQSFTTNGGIRTLSDYPVDLMTKKGWKVKLPEQGERLANPLSMLANQVLIAPTTVTAGIDPCEAGGRSWISAFNPLTGGTPRVGNIFRLKNGGVVETGTGLLINDLIIGGVNVLKDRLGQAFIPIEGTASSPIDPIVLKGYNWRRRNWTNLLTD</sequence>
<evidence type="ECO:0000256" key="6">
    <source>
        <dbReference type="ARBA" id="ARBA00023263"/>
    </source>
</evidence>
<keyword evidence="8" id="KW-0732">Signal</keyword>
<name>A0A917FN43_9GAMM</name>
<accession>A0A917FN43</accession>
<evidence type="ECO:0000313" key="10">
    <source>
        <dbReference type="EMBL" id="GGF90631.1"/>
    </source>
</evidence>
<evidence type="ECO:0000256" key="8">
    <source>
        <dbReference type="SAM" id="SignalP"/>
    </source>
</evidence>
<keyword evidence="3" id="KW-1029">Fimbrium biogenesis</keyword>
<reference evidence="10" key="2">
    <citation type="submission" date="2020-09" db="EMBL/GenBank/DDBJ databases">
        <authorList>
            <person name="Sun Q."/>
            <person name="Zhou Y."/>
        </authorList>
    </citation>
    <scope>NUCLEOTIDE SEQUENCE</scope>
    <source>
        <strain evidence="10">CGMCC 1.12181</strain>
    </source>
</reference>
<evidence type="ECO:0000259" key="9">
    <source>
        <dbReference type="Pfam" id="PF05567"/>
    </source>
</evidence>
<evidence type="ECO:0000256" key="5">
    <source>
        <dbReference type="ARBA" id="ARBA00022837"/>
    </source>
</evidence>
<evidence type="ECO:0000256" key="3">
    <source>
        <dbReference type="ARBA" id="ARBA00022558"/>
    </source>
</evidence>
<keyword evidence="6" id="KW-0281">Fimbrium</keyword>
<dbReference type="EMBL" id="BMEO01000003">
    <property type="protein sequence ID" value="GGF90631.1"/>
    <property type="molecule type" value="Genomic_DNA"/>
</dbReference>
<keyword evidence="5" id="KW-0106">Calcium</keyword>
<dbReference type="InterPro" id="IPR008707">
    <property type="entry name" value="B-propeller_PilY1"/>
</dbReference>
<dbReference type="GO" id="GO:0046872">
    <property type="term" value="F:metal ion binding"/>
    <property type="evidence" value="ECO:0007669"/>
    <property type="project" value="UniProtKB-KW"/>
</dbReference>
<comment type="caution">
    <text evidence="10">The sequence shown here is derived from an EMBL/GenBank/DDBJ whole genome shotgun (WGS) entry which is preliminary data.</text>
</comment>
<protein>
    <submittedName>
        <fullName evidence="10">Type IV pilus biogenesis factor PilY1</fullName>
    </submittedName>
</protein>
<feature type="region of interest" description="Disordered" evidence="7">
    <location>
        <begin position="314"/>
        <end position="339"/>
    </location>
</feature>
<dbReference type="AlphaFoldDB" id="A0A917FN43"/>
<feature type="domain" description="PilY1 beta-propeller" evidence="9">
    <location>
        <begin position="696"/>
        <end position="1019"/>
    </location>
</feature>
<proteinExistence type="inferred from homology"/>
<comment type="similarity">
    <text evidence="2">Belongs to the PilY1 family.</text>
</comment>
<dbReference type="GO" id="GO:0009289">
    <property type="term" value="C:pilus"/>
    <property type="evidence" value="ECO:0007669"/>
    <property type="project" value="UniProtKB-SubCell"/>
</dbReference>
<dbReference type="Proteomes" id="UP000605253">
    <property type="component" value="Unassembled WGS sequence"/>
</dbReference>
<organism evidence="10 11">
    <name type="scientific">Marinicella pacifica</name>
    <dbReference type="NCBI Taxonomy" id="1171543"/>
    <lineage>
        <taxon>Bacteria</taxon>
        <taxon>Pseudomonadati</taxon>
        <taxon>Pseudomonadota</taxon>
        <taxon>Gammaproteobacteria</taxon>
        <taxon>Lysobacterales</taxon>
        <taxon>Marinicellaceae</taxon>
        <taxon>Marinicella</taxon>
    </lineage>
</organism>
<evidence type="ECO:0000313" key="11">
    <source>
        <dbReference type="Proteomes" id="UP000605253"/>
    </source>
</evidence>
<feature type="chain" id="PRO_5036673466" evidence="8">
    <location>
        <begin position="27"/>
        <end position="1187"/>
    </location>
</feature>
<keyword evidence="4" id="KW-0479">Metal-binding</keyword>
<feature type="signal peptide" evidence="8">
    <location>
        <begin position="1"/>
        <end position="26"/>
    </location>
</feature>
<evidence type="ECO:0000256" key="4">
    <source>
        <dbReference type="ARBA" id="ARBA00022723"/>
    </source>
</evidence>
<evidence type="ECO:0000256" key="1">
    <source>
        <dbReference type="ARBA" id="ARBA00004561"/>
    </source>
</evidence>
<dbReference type="SUPFAM" id="SSF50998">
    <property type="entry name" value="Quinoprotein alcohol dehydrogenase-like"/>
    <property type="match status" value="1"/>
</dbReference>
<comment type="subcellular location">
    <subcellularLocation>
        <location evidence="1">Fimbrium</location>
    </subcellularLocation>
</comment>
<evidence type="ECO:0000256" key="2">
    <source>
        <dbReference type="ARBA" id="ARBA00008387"/>
    </source>
</evidence>